<name>K0SJH5_THAOC</name>
<evidence type="ECO:0000313" key="4">
    <source>
        <dbReference type="EMBL" id="EJK65094.1"/>
    </source>
</evidence>
<dbReference type="EMBL" id="AGNL01016430">
    <property type="protein sequence ID" value="EJK65094.1"/>
    <property type="molecule type" value="Genomic_DNA"/>
</dbReference>
<gene>
    <name evidence="4" type="ORF">THAOC_14099</name>
</gene>
<sequence>MSFYDNRCITWKFYEIFIQDQDATVASQSGQASGYLRKLRNRNCTKREIPSSGRSCQLASPSPATFLRLHSYDARLLGRVRGESGESAEEVALASEVGGVIKMKNRQARPTPPGIVLIAKDRDVVNGKGQGVQRLKGNVNYRKAVKAHKVLYATCETNKVKIAKGIVKAIRFRGGRFLKFDERSGEYSELGNTGKQGAIEKTSQALREKQTAIRKQIRDFNETSRVGLPTTQFSDEEFYRYSLYVFASIEGEPCNFEYLPASVKEMVAISNLEANCGASPYRQEISFPASLAPVNNRHALMLAMARDHFPGFQPMLPLKHGMPAGEPSSGAPIKRAKISVEPTRDHFLDGRGIRSDRPGNVHWQEVSHGDALKKSSQALPRDGLPKGILKKGNHGKPDESLKDVPTAGDFKDIQAPLNDIKHTQVPLNDINVGDLEELDAANSILDLRGSRHSFLSNECVTKGDRTSASDRSSASMVAGVEFPRSSLASLGSWMRLSDTSTSIASVDSKMLEGRYSDISVDAPDEDNKDTKVDDIDYLELLRRKMRQAASSEDFVRAGELQQELRQLEELSRNIKAAAAKDDYVRAGELQSLYRKLTGVGAKRKFQPPPTTSSSDIPVAEEMKKNELS</sequence>
<reference evidence="4 5" key="1">
    <citation type="journal article" date="2012" name="Genome Biol.">
        <title>Genome and low-iron response of an oceanic diatom adapted to chronic iron limitation.</title>
        <authorList>
            <person name="Lommer M."/>
            <person name="Specht M."/>
            <person name="Roy A.S."/>
            <person name="Kraemer L."/>
            <person name="Andreson R."/>
            <person name="Gutowska M.A."/>
            <person name="Wolf J."/>
            <person name="Bergner S.V."/>
            <person name="Schilhabel M.B."/>
            <person name="Klostermeier U.C."/>
            <person name="Beiko R.G."/>
            <person name="Rosenstiel P."/>
            <person name="Hippler M."/>
            <person name="Laroche J."/>
        </authorList>
    </citation>
    <scope>NUCLEOTIDE SEQUENCE [LARGE SCALE GENOMIC DNA]</scope>
    <source>
        <strain evidence="4 5">CCMP1005</strain>
    </source>
</reference>
<comment type="caution">
    <text evidence="4">The sequence shown here is derived from an EMBL/GenBank/DDBJ whole genome shotgun (WGS) entry which is preliminary data.</text>
</comment>
<feature type="compositionally biased region" description="Basic and acidic residues" evidence="1">
    <location>
        <begin position="347"/>
        <end position="373"/>
    </location>
</feature>
<evidence type="ECO:0000256" key="1">
    <source>
        <dbReference type="SAM" id="MobiDB-lite"/>
    </source>
</evidence>
<accession>K0SJH5</accession>
<organism evidence="4 5">
    <name type="scientific">Thalassiosira oceanica</name>
    <name type="common">Marine diatom</name>
    <dbReference type="NCBI Taxonomy" id="159749"/>
    <lineage>
        <taxon>Eukaryota</taxon>
        <taxon>Sar</taxon>
        <taxon>Stramenopiles</taxon>
        <taxon>Ochrophyta</taxon>
        <taxon>Bacillariophyta</taxon>
        <taxon>Coscinodiscophyceae</taxon>
        <taxon>Thalassiosirophycidae</taxon>
        <taxon>Thalassiosirales</taxon>
        <taxon>Thalassiosiraceae</taxon>
        <taxon>Thalassiosira</taxon>
    </lineage>
</organism>
<protein>
    <submittedName>
        <fullName evidence="4">Uncharacterized protein</fullName>
    </submittedName>
</protein>
<dbReference type="Proteomes" id="UP000266841">
    <property type="component" value="Unassembled WGS sequence"/>
</dbReference>
<feature type="region of interest" description="Disordered" evidence="1">
    <location>
        <begin position="600"/>
        <end position="628"/>
    </location>
</feature>
<dbReference type="InterPro" id="IPR049227">
    <property type="entry name" value="DUF6824"/>
</dbReference>
<keyword evidence="5" id="KW-1185">Reference proteome</keyword>
<feature type="domain" description="DUF6824" evidence="3">
    <location>
        <begin position="123"/>
        <end position="208"/>
    </location>
</feature>
<dbReference type="Pfam" id="PF20710">
    <property type="entry name" value="DUF6824"/>
    <property type="match status" value="1"/>
</dbReference>
<dbReference type="AlphaFoldDB" id="K0SJH5"/>
<evidence type="ECO:0000313" key="5">
    <source>
        <dbReference type="Proteomes" id="UP000266841"/>
    </source>
</evidence>
<evidence type="ECO:0000259" key="2">
    <source>
        <dbReference type="Pfam" id="PF02151"/>
    </source>
</evidence>
<proteinExistence type="predicted"/>
<dbReference type="Pfam" id="PF02151">
    <property type="entry name" value="UVR"/>
    <property type="match status" value="1"/>
</dbReference>
<feature type="region of interest" description="Disordered" evidence="1">
    <location>
        <begin position="347"/>
        <end position="404"/>
    </location>
</feature>
<evidence type="ECO:0000259" key="3">
    <source>
        <dbReference type="Pfam" id="PF20710"/>
    </source>
</evidence>
<dbReference type="InterPro" id="IPR001943">
    <property type="entry name" value="UVR_dom"/>
</dbReference>
<feature type="domain" description="UVR" evidence="2">
    <location>
        <begin position="538"/>
        <end position="569"/>
    </location>
</feature>